<feature type="region of interest" description="Disordered" evidence="1">
    <location>
        <begin position="486"/>
        <end position="509"/>
    </location>
</feature>
<dbReference type="Pfam" id="PF15261">
    <property type="entry name" value="JHY"/>
    <property type="match status" value="1"/>
</dbReference>
<keyword evidence="3" id="KW-1185">Reference proteome</keyword>
<feature type="non-terminal residue" evidence="2">
    <location>
        <position position="1"/>
    </location>
</feature>
<feature type="region of interest" description="Disordered" evidence="1">
    <location>
        <begin position="129"/>
        <end position="155"/>
    </location>
</feature>
<dbReference type="AlphaFoldDB" id="A0A8J7NR37"/>
<feature type="compositionally biased region" description="Basic and acidic residues" evidence="1">
    <location>
        <begin position="129"/>
        <end position="139"/>
    </location>
</feature>
<dbReference type="PANTHER" id="PTHR14726:SF1">
    <property type="entry name" value="JHY PROTEIN HOMOLOG"/>
    <property type="match status" value="1"/>
</dbReference>
<feature type="non-terminal residue" evidence="2">
    <location>
        <position position="581"/>
    </location>
</feature>
<feature type="compositionally biased region" description="Basic residues" evidence="1">
    <location>
        <begin position="31"/>
        <end position="46"/>
    </location>
</feature>
<comment type="caution">
    <text evidence="2">The sequence shown here is derived from an EMBL/GenBank/DDBJ whole genome shotgun (WGS) entry which is preliminary data.</text>
</comment>
<dbReference type="EMBL" id="JAAWVO010037540">
    <property type="protein sequence ID" value="MBN3317987.1"/>
    <property type="molecule type" value="Genomic_DNA"/>
</dbReference>
<dbReference type="PANTHER" id="PTHR14726">
    <property type="entry name" value="JHY PROTEIN HOMOLOG"/>
    <property type="match status" value="1"/>
</dbReference>
<evidence type="ECO:0000313" key="3">
    <source>
        <dbReference type="Proteomes" id="UP000736164"/>
    </source>
</evidence>
<feature type="region of interest" description="Disordered" evidence="1">
    <location>
        <begin position="1"/>
        <end position="57"/>
    </location>
</feature>
<reference evidence="2" key="1">
    <citation type="journal article" date="2021" name="Cell">
        <title>Tracing the genetic footprints of vertebrate landing in non-teleost ray-finned fishes.</title>
        <authorList>
            <person name="Bi X."/>
            <person name="Wang K."/>
            <person name="Yang L."/>
            <person name="Pan H."/>
            <person name="Jiang H."/>
            <person name="Wei Q."/>
            <person name="Fang M."/>
            <person name="Yu H."/>
            <person name="Zhu C."/>
            <person name="Cai Y."/>
            <person name="He Y."/>
            <person name="Gan X."/>
            <person name="Zeng H."/>
            <person name="Yu D."/>
            <person name="Zhu Y."/>
            <person name="Jiang H."/>
            <person name="Qiu Q."/>
            <person name="Yang H."/>
            <person name="Zhang Y.E."/>
            <person name="Wang W."/>
            <person name="Zhu M."/>
            <person name="He S."/>
            <person name="Zhang G."/>
        </authorList>
    </citation>
    <scope>NUCLEOTIDE SEQUENCE</scope>
    <source>
        <strain evidence="2">Allg_001</strain>
    </source>
</reference>
<accession>A0A8J7NR37</accession>
<dbReference type="Proteomes" id="UP000736164">
    <property type="component" value="Unassembled WGS sequence"/>
</dbReference>
<sequence>MNERYRKEYERFLRHDSARSSDVTDRQQYSNRRKANRSSHHSHPKQSRPQEDFVEQNKLTLGVRPAHQRSYLQAHSQKTEQGSKRQEPGVAEELSSISSQQSHEDIFDPEQMWQQRTQKLVGYKNKRMSEKQGKHHDASAKAPYKPGFQIPSGRQSQKTLLKVPEERFVPEIREIPPDMGHAGVLRIDELDRTLKTGSSHSSVVSAAHWSSRTPLSQAAPTVNLNINLNTSADFVPFANQDHPHMNVNLTSPHRYPGKDRPQVGACFGDQTNPAEMFSSHSPQQYSWSPRAALLPPFPPYNKSLGRPRLHSPAFLQEHGNHWPRKGEAPWYQQDSGDTRMDGARQLLPPHGQCPAFSPGDWWIEQIGQEAEGPAFTPGSQRSKSCAVLPPIGQTTRRDSELAGQAAEEQKSSMHRSSSEGYLAQMEKQRQLRERANYKAYTLKDYRTLKQDVKLGGLGPSNLVSEETAGKMKRQKQYSDLVREQNKKMSQNPPFPTQNAVASGKKDAAPRRKALEYAKNIPKPKPPPQPKTNQKVAKEDYDEHALYLEDVDLSQLARLEMLQKRHEEEKQVVANFRALHVI</sequence>
<feature type="region of interest" description="Disordered" evidence="1">
    <location>
        <begin position="393"/>
        <end position="420"/>
    </location>
</feature>
<feature type="compositionally biased region" description="Polar residues" evidence="1">
    <location>
        <begin position="487"/>
        <end position="500"/>
    </location>
</feature>
<dbReference type="GO" id="GO:0035082">
    <property type="term" value="P:axoneme assembly"/>
    <property type="evidence" value="ECO:0007669"/>
    <property type="project" value="TreeGrafter"/>
</dbReference>
<feature type="compositionally biased region" description="Basic and acidic residues" evidence="1">
    <location>
        <begin position="77"/>
        <end position="87"/>
    </location>
</feature>
<organism evidence="2 3">
    <name type="scientific">Atractosteus spatula</name>
    <name type="common">Alligator gar</name>
    <name type="synonym">Lepisosteus spatula</name>
    <dbReference type="NCBI Taxonomy" id="7917"/>
    <lineage>
        <taxon>Eukaryota</taxon>
        <taxon>Metazoa</taxon>
        <taxon>Chordata</taxon>
        <taxon>Craniata</taxon>
        <taxon>Vertebrata</taxon>
        <taxon>Euteleostomi</taxon>
        <taxon>Actinopterygii</taxon>
        <taxon>Neopterygii</taxon>
        <taxon>Holostei</taxon>
        <taxon>Semionotiformes</taxon>
        <taxon>Lepisosteidae</taxon>
        <taxon>Atractosteus</taxon>
    </lineage>
</organism>
<feature type="compositionally biased region" description="Basic and acidic residues" evidence="1">
    <location>
        <begin position="1"/>
        <end position="25"/>
    </location>
</feature>
<evidence type="ECO:0000313" key="2">
    <source>
        <dbReference type="EMBL" id="MBN3317987.1"/>
    </source>
</evidence>
<protein>
    <submittedName>
        <fullName evidence="2">JHY protein</fullName>
    </submittedName>
</protein>
<feature type="region of interest" description="Disordered" evidence="1">
    <location>
        <begin position="70"/>
        <end position="110"/>
    </location>
</feature>
<dbReference type="InterPro" id="IPR027968">
    <property type="entry name" value="JHY"/>
</dbReference>
<evidence type="ECO:0000256" key="1">
    <source>
        <dbReference type="SAM" id="MobiDB-lite"/>
    </source>
</evidence>
<name>A0A8J7NR37_ATRSP</name>
<proteinExistence type="predicted"/>
<gene>
    <name evidence="2" type="primary">Jhy</name>
    <name evidence="2" type="ORF">GTO95_0009962</name>
</gene>